<evidence type="ECO:0000313" key="16">
    <source>
        <dbReference type="Proteomes" id="UP000502998"/>
    </source>
</evidence>
<keyword evidence="4" id="KW-0762">Sugar transport</keyword>
<dbReference type="CDD" id="cd00212">
    <property type="entry name" value="PTS_IIB_glc"/>
    <property type="match status" value="1"/>
</dbReference>
<feature type="transmembrane region" description="Helical" evidence="12">
    <location>
        <begin position="91"/>
        <end position="112"/>
    </location>
</feature>
<dbReference type="GO" id="GO:0008982">
    <property type="term" value="F:protein-N(PI)-phosphohistidine-sugar phosphotransferase activity"/>
    <property type="evidence" value="ECO:0007669"/>
    <property type="project" value="InterPro"/>
</dbReference>
<dbReference type="GO" id="GO:0005886">
    <property type="term" value="C:plasma membrane"/>
    <property type="evidence" value="ECO:0007669"/>
    <property type="project" value="UniProtKB-SubCell"/>
</dbReference>
<feature type="transmembrane region" description="Helical" evidence="12">
    <location>
        <begin position="328"/>
        <end position="348"/>
    </location>
</feature>
<dbReference type="PROSITE" id="PS51103">
    <property type="entry name" value="PTS_EIIC_TYPE_1"/>
    <property type="match status" value="1"/>
</dbReference>
<dbReference type="InterPro" id="IPR013013">
    <property type="entry name" value="PTS_EIIC_1"/>
</dbReference>
<dbReference type="NCBIfam" id="TIGR00826">
    <property type="entry name" value="EIIB_glc"/>
    <property type="match status" value="1"/>
</dbReference>
<evidence type="ECO:0000256" key="9">
    <source>
        <dbReference type="ARBA" id="ARBA00022989"/>
    </source>
</evidence>
<feature type="transmembrane region" description="Helical" evidence="12">
    <location>
        <begin position="12"/>
        <end position="31"/>
    </location>
</feature>
<feature type="transmembrane region" description="Helical" evidence="12">
    <location>
        <begin position="132"/>
        <end position="150"/>
    </location>
</feature>
<dbReference type="Proteomes" id="UP000502998">
    <property type="component" value="Chromosome"/>
</dbReference>
<evidence type="ECO:0000256" key="10">
    <source>
        <dbReference type="ARBA" id="ARBA00023136"/>
    </source>
</evidence>
<dbReference type="RefSeq" id="WP_173102229.1">
    <property type="nucleotide sequence ID" value="NZ_AP022822.1"/>
</dbReference>
<dbReference type="InterPro" id="IPR036878">
    <property type="entry name" value="Glu_permease_IIB"/>
</dbReference>
<dbReference type="Gene3D" id="3.30.1360.60">
    <property type="entry name" value="Glucose permease domain IIB"/>
    <property type="match status" value="1"/>
</dbReference>
<dbReference type="PROSITE" id="PS51098">
    <property type="entry name" value="PTS_EIIB_TYPE_1"/>
    <property type="match status" value="1"/>
</dbReference>
<feature type="domain" description="PTS EIIC type-1" evidence="14">
    <location>
        <begin position="1"/>
        <end position="416"/>
    </location>
</feature>
<keyword evidence="8" id="KW-0418">Kinase</keyword>
<sequence>MMAKVQRFGGAMFTPVLFFVYSGIVVAIASVVNNPDIVGTIASDGTMWNKIWQIIESGGWTVFNNMEILFAIGLPLGLANKAKSRAALESFVLYMSFNVFVSKILELFGSNFGVDFSQEAGNGLKMIGGVKTLDTGVLGAIVIAAIAIYLHNKFFDTKLPEFLGIFQGSALVAMIGFWVMLAVGFLFAWIWPMFQHGVQSLQGFMVRSGNFGVFTYIFLEKALLPTGLHHFIYAPFQYGPAVVEGGTTLYWMEHMKEFASSTQSLKSLFPEGGFSLQGLSNLFGIPGIALAFYVTAKKENKKKVLALIVPGVLTAVLCGITEPFDYTFLFVAPALFFIHALLAAILATTEYAFGVVGDMGGGLIELITKNWIPMWANHWQTYLLQVGIGLVFIIIYFFVFRTLILRFDFKTPGRTSDEVELFTKKDFKEKQLGGESTLYSDQAIGFLNAFGGAENIDSVANCATRLRISVVDERKVKDDNAFKQFGAHGVVRNKNAFQVIVGLSVPQVREAFEAYMKSKS</sequence>
<dbReference type="InterPro" id="IPR003352">
    <property type="entry name" value="PTS_EIIC"/>
</dbReference>
<evidence type="ECO:0000256" key="6">
    <source>
        <dbReference type="ARBA" id="ARBA00022683"/>
    </source>
</evidence>
<evidence type="ECO:0000256" key="7">
    <source>
        <dbReference type="ARBA" id="ARBA00022692"/>
    </source>
</evidence>
<evidence type="ECO:0000256" key="3">
    <source>
        <dbReference type="ARBA" id="ARBA00022475"/>
    </source>
</evidence>
<feature type="transmembrane region" description="Helical" evidence="12">
    <location>
        <begin position="382"/>
        <end position="404"/>
    </location>
</feature>
<dbReference type="EMBL" id="AP022822">
    <property type="protein sequence ID" value="BCA84852.1"/>
    <property type="molecule type" value="Genomic_DNA"/>
</dbReference>
<keyword evidence="9 12" id="KW-1133">Transmembrane helix</keyword>
<dbReference type="GO" id="GO:0009401">
    <property type="term" value="P:phosphoenolpyruvate-dependent sugar phosphotransferase system"/>
    <property type="evidence" value="ECO:0007669"/>
    <property type="project" value="UniProtKB-KW"/>
</dbReference>
<keyword evidence="5" id="KW-0808">Transferase</keyword>
<dbReference type="GO" id="GO:0016301">
    <property type="term" value="F:kinase activity"/>
    <property type="evidence" value="ECO:0007669"/>
    <property type="project" value="UniProtKB-KW"/>
</dbReference>
<dbReference type="Pfam" id="PF02378">
    <property type="entry name" value="PTS_EIIC"/>
    <property type="match status" value="1"/>
</dbReference>
<evidence type="ECO:0000256" key="8">
    <source>
        <dbReference type="ARBA" id="ARBA00022777"/>
    </source>
</evidence>
<dbReference type="KEGG" id="esg:EsVE80_03750"/>
<gene>
    <name evidence="15" type="primary">malP</name>
    <name evidence="15" type="ORF">EsVE80_03750</name>
</gene>
<keyword evidence="2" id="KW-0813">Transport</keyword>
<organism evidence="15 16">
    <name type="scientific">Enterococcus saigonensis</name>
    <dbReference type="NCBI Taxonomy" id="1805431"/>
    <lineage>
        <taxon>Bacteria</taxon>
        <taxon>Bacillati</taxon>
        <taxon>Bacillota</taxon>
        <taxon>Bacilli</taxon>
        <taxon>Lactobacillales</taxon>
        <taxon>Enterococcaceae</taxon>
        <taxon>Enterococcus</taxon>
    </lineage>
</organism>
<dbReference type="InterPro" id="IPR010975">
    <property type="entry name" value="PTS_IIBC_a_glc"/>
</dbReference>
<feature type="transmembrane region" description="Helical" evidence="12">
    <location>
        <begin position="304"/>
        <end position="322"/>
    </location>
</feature>
<evidence type="ECO:0000256" key="5">
    <source>
        <dbReference type="ARBA" id="ARBA00022679"/>
    </source>
</evidence>
<feature type="active site" description="Phosphocysteine intermediate; for EIIB activity" evidence="11">
    <location>
        <position position="462"/>
    </location>
</feature>
<reference evidence="15 16" key="1">
    <citation type="submission" date="2020-02" db="EMBL/GenBank/DDBJ databases">
        <title>Characterization of vanA genotype vancomycin-resistant Enterococcus saigonensis VE80.</title>
        <authorList>
            <person name="Harada T."/>
            <person name="Motooka D."/>
            <person name="Nakamura S."/>
            <person name="Yamamoto Y."/>
            <person name="Kawahara R."/>
            <person name="Kawatsu K."/>
        </authorList>
    </citation>
    <scope>NUCLEOTIDE SEQUENCE [LARGE SCALE GENOMIC DNA]</scope>
    <source>
        <strain evidence="15 16">VE80</strain>
    </source>
</reference>
<accession>A0A679IG93</accession>
<evidence type="ECO:0000256" key="11">
    <source>
        <dbReference type="PROSITE-ProRule" id="PRU00421"/>
    </source>
</evidence>
<keyword evidence="16" id="KW-1185">Reference proteome</keyword>
<feature type="transmembrane region" description="Helical" evidence="12">
    <location>
        <begin position="51"/>
        <end position="79"/>
    </location>
</feature>
<dbReference type="GO" id="GO:0090563">
    <property type="term" value="F:protein-phosphocysteine-sugar phosphotransferase activity"/>
    <property type="evidence" value="ECO:0007669"/>
    <property type="project" value="TreeGrafter"/>
</dbReference>
<keyword evidence="7 12" id="KW-0812">Transmembrane</keyword>
<proteinExistence type="predicted"/>
<comment type="subcellular location">
    <subcellularLocation>
        <location evidence="1">Cell membrane</location>
        <topology evidence="1">Multi-pass membrane protein</topology>
    </subcellularLocation>
</comment>
<dbReference type="InterPro" id="IPR018113">
    <property type="entry name" value="PTrfase_EIIB_Cys"/>
</dbReference>
<keyword evidence="10 12" id="KW-0472">Membrane</keyword>
<keyword evidence="6" id="KW-0598">Phosphotransferase system</keyword>
<evidence type="ECO:0000259" key="14">
    <source>
        <dbReference type="PROSITE" id="PS51103"/>
    </source>
</evidence>
<dbReference type="PROSITE" id="PS01035">
    <property type="entry name" value="PTS_EIIB_TYPE_1_CYS"/>
    <property type="match status" value="1"/>
</dbReference>
<name>A0A679IG93_9ENTE</name>
<evidence type="ECO:0000256" key="2">
    <source>
        <dbReference type="ARBA" id="ARBA00022448"/>
    </source>
</evidence>
<evidence type="ECO:0000313" key="15">
    <source>
        <dbReference type="EMBL" id="BCA84852.1"/>
    </source>
</evidence>
<dbReference type="SUPFAM" id="SSF55604">
    <property type="entry name" value="Glucose permease domain IIB"/>
    <property type="match status" value="1"/>
</dbReference>
<protein>
    <submittedName>
        <fullName evidence="15">PTS system maltose-specific EIICB component</fullName>
    </submittedName>
</protein>
<dbReference type="NCBIfam" id="TIGR02005">
    <property type="entry name" value="PTS-IIBC-alpha"/>
    <property type="match status" value="1"/>
</dbReference>
<evidence type="ECO:0000256" key="1">
    <source>
        <dbReference type="ARBA" id="ARBA00004651"/>
    </source>
</evidence>
<evidence type="ECO:0000259" key="13">
    <source>
        <dbReference type="PROSITE" id="PS51098"/>
    </source>
</evidence>
<dbReference type="Pfam" id="PF00367">
    <property type="entry name" value="PTS_EIIB"/>
    <property type="match status" value="1"/>
</dbReference>
<evidence type="ECO:0000256" key="12">
    <source>
        <dbReference type="SAM" id="Phobius"/>
    </source>
</evidence>
<dbReference type="InterPro" id="IPR050429">
    <property type="entry name" value="PTS_Glucose_EIICBA"/>
</dbReference>
<dbReference type="PANTHER" id="PTHR30009:SF12">
    <property type="entry name" value="PHOSPHOTRANSFERASE IIC COMPONENT GLVC"/>
    <property type="match status" value="1"/>
</dbReference>
<keyword evidence="3" id="KW-1003">Cell membrane</keyword>
<feature type="domain" description="PTS EIIB type-1" evidence="13">
    <location>
        <begin position="440"/>
        <end position="520"/>
    </location>
</feature>
<feature type="transmembrane region" description="Helical" evidence="12">
    <location>
        <begin position="162"/>
        <end position="189"/>
    </location>
</feature>
<dbReference type="AlphaFoldDB" id="A0A679IG93"/>
<evidence type="ECO:0000256" key="4">
    <source>
        <dbReference type="ARBA" id="ARBA00022597"/>
    </source>
</evidence>
<dbReference type="PANTHER" id="PTHR30009">
    <property type="entry name" value="CYTOCHROME C-TYPE SYNTHESIS PROTEIN AND PTS TRANSMEMBRANE COMPONENT"/>
    <property type="match status" value="1"/>
</dbReference>
<dbReference type="InterPro" id="IPR001996">
    <property type="entry name" value="PTS_IIB_1"/>
</dbReference>
<feature type="transmembrane region" description="Helical" evidence="12">
    <location>
        <begin position="272"/>
        <end position="292"/>
    </location>
</feature>